<dbReference type="AlphaFoldDB" id="A0A3B6B6V1"/>
<dbReference type="GeneID" id="123190727"/>
<evidence type="ECO:0000256" key="1">
    <source>
        <dbReference type="ARBA" id="ARBA00004906"/>
    </source>
</evidence>
<evidence type="ECO:0000313" key="5">
    <source>
        <dbReference type="EnsemblPlants" id="TraesCS2A02G506300.1"/>
    </source>
</evidence>
<reference evidence="5" key="1">
    <citation type="submission" date="2018-08" db="EMBL/GenBank/DDBJ databases">
        <authorList>
            <person name="Rossello M."/>
        </authorList>
    </citation>
    <scope>NUCLEOTIDE SEQUENCE [LARGE SCALE GENOMIC DNA]</scope>
    <source>
        <strain evidence="5">cv. Chinese Spring</strain>
    </source>
</reference>
<proteinExistence type="inferred from homology"/>
<dbReference type="InterPro" id="IPR001232">
    <property type="entry name" value="SKP1-like"/>
</dbReference>
<name>A0A3B6B6V1_WHEAT</name>
<evidence type="ECO:0000256" key="2">
    <source>
        <dbReference type="ARBA" id="ARBA00009993"/>
    </source>
</evidence>
<dbReference type="Proteomes" id="UP000019116">
    <property type="component" value="Chromosome 2A"/>
</dbReference>
<accession>A0A3B6B6V1</accession>
<dbReference type="GO" id="GO:0009867">
    <property type="term" value="P:jasmonic acid mediated signaling pathway"/>
    <property type="evidence" value="ECO:0007669"/>
    <property type="project" value="UniProtKB-ARBA"/>
</dbReference>
<dbReference type="Gene3D" id="3.30.710.10">
    <property type="entry name" value="Potassium Channel Kv1.1, Chain A"/>
    <property type="match status" value="1"/>
</dbReference>
<feature type="domain" description="DUF6598" evidence="4">
    <location>
        <begin position="241"/>
        <end position="436"/>
    </location>
</feature>
<comment type="pathway">
    <text evidence="1">Protein modification; protein ubiquitination.</text>
</comment>
<keyword evidence="6" id="KW-1185">Reference proteome</keyword>
<evidence type="ECO:0000259" key="4">
    <source>
        <dbReference type="Pfam" id="PF20241"/>
    </source>
</evidence>
<organism evidence="5">
    <name type="scientific">Triticum aestivum</name>
    <name type="common">Wheat</name>
    <dbReference type="NCBI Taxonomy" id="4565"/>
    <lineage>
        <taxon>Eukaryota</taxon>
        <taxon>Viridiplantae</taxon>
        <taxon>Streptophyta</taxon>
        <taxon>Embryophyta</taxon>
        <taxon>Tracheophyta</taxon>
        <taxon>Spermatophyta</taxon>
        <taxon>Magnoliopsida</taxon>
        <taxon>Liliopsida</taxon>
        <taxon>Poales</taxon>
        <taxon>Poaceae</taxon>
        <taxon>BOP clade</taxon>
        <taxon>Pooideae</taxon>
        <taxon>Triticodae</taxon>
        <taxon>Triticeae</taxon>
        <taxon>Triticinae</taxon>
        <taxon>Triticum</taxon>
    </lineage>
</organism>
<dbReference type="Pfam" id="PF20241">
    <property type="entry name" value="DUF6598"/>
    <property type="match status" value="1"/>
</dbReference>
<dbReference type="Gramene" id="TraesCS2A02G506300.1">
    <property type="protein sequence ID" value="TraesCS2A02G506300.1"/>
    <property type="gene ID" value="TraesCS2A02G506300"/>
</dbReference>
<reference evidence="5" key="2">
    <citation type="submission" date="2018-10" db="UniProtKB">
        <authorList>
            <consortium name="EnsemblPlants"/>
        </authorList>
    </citation>
    <scope>IDENTIFICATION</scope>
</reference>
<dbReference type="Gramene" id="TraesJUL2A03G00795020.1">
    <property type="protein sequence ID" value="TraesJUL2A03G00795020.1"/>
    <property type="gene ID" value="TraesJUL2A03G00795020"/>
</dbReference>
<evidence type="ECO:0000313" key="6">
    <source>
        <dbReference type="Proteomes" id="UP000019116"/>
    </source>
</evidence>
<comment type="similarity">
    <text evidence="2">Belongs to the SKP1 family.</text>
</comment>
<dbReference type="EnsemblPlants" id="TraesCS2A02G506300.1">
    <property type="protein sequence ID" value="TraesCS2A02G506300.1"/>
    <property type="gene ID" value="TraesCS2A02G506300"/>
</dbReference>
<dbReference type="Pfam" id="PF01466">
    <property type="entry name" value="Skp1"/>
    <property type="match status" value="1"/>
</dbReference>
<dbReference type="RefSeq" id="XP_044459373.1">
    <property type="nucleotide sequence ID" value="XM_044603438.1"/>
</dbReference>
<dbReference type="InterPro" id="IPR036296">
    <property type="entry name" value="SKP1-like_dim_sf"/>
</dbReference>
<dbReference type="SUPFAM" id="SSF81382">
    <property type="entry name" value="Skp1 dimerisation domain-like"/>
    <property type="match status" value="1"/>
</dbReference>
<dbReference type="STRING" id="4565.A0A3B6B6V1"/>
<dbReference type="SMART" id="SM00512">
    <property type="entry name" value="Skp1"/>
    <property type="match status" value="1"/>
</dbReference>
<dbReference type="InterPro" id="IPR046533">
    <property type="entry name" value="DUF6598"/>
</dbReference>
<dbReference type="OrthoDB" id="686435at2759"/>
<dbReference type="PANTHER" id="PTHR33065">
    <property type="entry name" value="OS07G0486400 PROTEIN"/>
    <property type="match status" value="1"/>
</dbReference>
<evidence type="ECO:0000259" key="3">
    <source>
        <dbReference type="Pfam" id="PF01466"/>
    </source>
</evidence>
<dbReference type="InterPro" id="IPR011333">
    <property type="entry name" value="SKP1/BTB/POZ_sf"/>
</dbReference>
<dbReference type="SUPFAM" id="SSF54695">
    <property type="entry name" value="POZ domain"/>
    <property type="match status" value="1"/>
</dbReference>
<dbReference type="Gramene" id="TraesJAG2A03G00790030.1">
    <property type="protein sequence ID" value="TraesJAG2A03G00790030.1"/>
    <property type="gene ID" value="TraesJAG2A03G00790030"/>
</dbReference>
<dbReference type="PANTHER" id="PTHR33065:SF207">
    <property type="entry name" value="DUF6598 DOMAIN-CONTAINING PROTEIN"/>
    <property type="match status" value="1"/>
</dbReference>
<dbReference type="PaxDb" id="4565-Traes_2AL_E1050558D.2"/>
<dbReference type="Gramene" id="TraesCS2A03G1177600.1">
    <property type="protein sequence ID" value="TraesCS2A03G1177600.1.CDS"/>
    <property type="gene ID" value="TraesCS2A03G1177600"/>
</dbReference>
<feature type="domain" description="SKP1 component dimerisation" evidence="3">
    <location>
        <begin position="107"/>
        <end position="141"/>
    </location>
</feature>
<protein>
    <submittedName>
        <fullName evidence="5">Uncharacterized protein</fullName>
    </submittedName>
</protein>
<dbReference type="GO" id="GO:0006511">
    <property type="term" value="P:ubiquitin-dependent protein catabolic process"/>
    <property type="evidence" value="ECO:0007669"/>
    <property type="project" value="InterPro"/>
</dbReference>
<dbReference type="OMA" id="FVMLEGS"/>
<sequence>MAAEEGATKTFLVQSEDGMNFVVSDLEASQSWVIDSDTVCYDGKPIRVDVGGKTLTKVFQYCKKHAYSDGYDVSAWDAKFIAKFIGDPGLETLYDLILASNELKIEGLLALTCQTLGNKIKGKSPHEICDILNIRGVFTPQLHEEHSSGSCASHTALAAMGIIANWWNLELKLVDKALQALHVVRCQEFTGYEPKINGLVRHRFNDFNLAFFDLDKETSFSRGPPLNNKTPTRESVVRSCVNVVSLKVRESDVGFPVDIFGTVVARDSVDYRCVYLFRRERDDPQHISSPDDMLSLTDPCRGLVPGSSVYFEIDLKIKCDGCADKDFSKGMVEFDSVHLCEGKVTMTLGLGSWLSWVELLCAQVYWPVEATIEINVLKGPCNISKVAASTPGNFKDHIILYEAAGGPTVIGDGGSVPLNRRVVAVTREQKLALFIVGGDALEHLALTLGHSQEMVNRRMGCAEVEVKVAWTAVPIRKRSNMIKVVANQRLLL</sequence>
<gene>
    <name evidence="5" type="primary">LOC123190727</name>
</gene>
<dbReference type="SMR" id="A0A3B6B6V1"/>
<dbReference type="InterPro" id="IPR016072">
    <property type="entry name" value="Skp1_comp_dimer"/>
</dbReference>